<feature type="transmembrane region" description="Helical" evidence="11">
    <location>
        <begin position="300"/>
        <end position="318"/>
    </location>
</feature>
<keyword evidence="9 11" id="KW-0472">Membrane</keyword>
<dbReference type="InterPro" id="IPR006153">
    <property type="entry name" value="Cation/H_exchanger_TM"/>
</dbReference>
<gene>
    <name evidence="13" type="ORF">KSX_68500</name>
</gene>
<feature type="transmembrane region" description="Helical" evidence="11">
    <location>
        <begin position="111"/>
        <end position="130"/>
    </location>
</feature>
<dbReference type="PANTHER" id="PTHR43562">
    <property type="entry name" value="NAPA-TYPE SODIUM/HYDROGEN ANTIPORTER"/>
    <property type="match status" value="1"/>
</dbReference>
<protein>
    <submittedName>
        <fullName evidence="13">Putative Na+/H+ antiporter</fullName>
    </submittedName>
</protein>
<evidence type="ECO:0000313" key="14">
    <source>
        <dbReference type="Proteomes" id="UP000612362"/>
    </source>
</evidence>
<dbReference type="GO" id="GO:0006814">
    <property type="term" value="P:sodium ion transport"/>
    <property type="evidence" value="ECO:0007669"/>
    <property type="project" value="UniProtKB-KW"/>
</dbReference>
<evidence type="ECO:0000256" key="11">
    <source>
        <dbReference type="SAM" id="Phobius"/>
    </source>
</evidence>
<evidence type="ECO:0000256" key="2">
    <source>
        <dbReference type="ARBA" id="ARBA00005551"/>
    </source>
</evidence>
<name>A0A8J3MTY4_9CHLR</name>
<keyword evidence="3" id="KW-0813">Transport</keyword>
<sequence length="446" mass="47920">MTLSVLAALSNADLTMFFLAMSLLLLFAHVFGYVFQRLHMPKVIGEIAGGLLLGPTLFGWLSPHLSTNIFASFAAEDGIFSSIYWLGLVMLMFISGFELQKSLNKDEGKLVVALLLGGTLVSFAAGWVAPEFYPTTALIGSARNPLALRIILGCAVAVTSIPVISKIFLDLNIAQTRFAKIIIAVATIEDVVLWVAIALATALVSPQPFSPLAIPVTLLLIAAFFLLALLLLPPLLRMLQRLQLPGLAQTSSAGYALLLCLSLAALANLLNINVVFGALLAGIVLEMVTNGKFEKVKTSIKDVALGFFVPLYFALVGFKLDLVHHFDIGFFLSFLLFATFFKMLGTILAARLVGENWLSSLNVGAAMNTRGGPGIVLATVAYGLGIISESFFATLVMVAIITSLMAGYWFRLVLNKQWELLPALSEADGHEAMPPEAGKGLQEQIE</sequence>
<evidence type="ECO:0000256" key="8">
    <source>
        <dbReference type="ARBA" id="ARBA00023065"/>
    </source>
</evidence>
<dbReference type="AlphaFoldDB" id="A0A8J3MTY4"/>
<dbReference type="GO" id="GO:1902600">
    <property type="term" value="P:proton transmembrane transport"/>
    <property type="evidence" value="ECO:0007669"/>
    <property type="project" value="InterPro"/>
</dbReference>
<dbReference type="Pfam" id="PF00999">
    <property type="entry name" value="Na_H_Exchanger"/>
    <property type="match status" value="1"/>
</dbReference>
<evidence type="ECO:0000256" key="1">
    <source>
        <dbReference type="ARBA" id="ARBA00004141"/>
    </source>
</evidence>
<keyword evidence="6 11" id="KW-1133">Transmembrane helix</keyword>
<evidence type="ECO:0000256" key="9">
    <source>
        <dbReference type="ARBA" id="ARBA00023136"/>
    </source>
</evidence>
<evidence type="ECO:0000256" key="7">
    <source>
        <dbReference type="ARBA" id="ARBA00023053"/>
    </source>
</evidence>
<feature type="transmembrane region" description="Helical" evidence="11">
    <location>
        <begin position="16"/>
        <end position="36"/>
    </location>
</feature>
<evidence type="ECO:0000256" key="6">
    <source>
        <dbReference type="ARBA" id="ARBA00022989"/>
    </source>
</evidence>
<keyword evidence="4" id="KW-0050">Antiport</keyword>
<feature type="transmembrane region" description="Helical" evidence="11">
    <location>
        <begin position="181"/>
        <end position="203"/>
    </location>
</feature>
<evidence type="ECO:0000313" key="13">
    <source>
        <dbReference type="EMBL" id="GHO48687.1"/>
    </source>
</evidence>
<reference evidence="13" key="1">
    <citation type="submission" date="2020-10" db="EMBL/GenBank/DDBJ databases">
        <title>Taxonomic study of unclassified bacteria belonging to the class Ktedonobacteria.</title>
        <authorList>
            <person name="Yabe S."/>
            <person name="Wang C.M."/>
            <person name="Zheng Y."/>
            <person name="Sakai Y."/>
            <person name="Cavaletti L."/>
            <person name="Monciardini P."/>
            <person name="Donadio S."/>
        </authorList>
    </citation>
    <scope>NUCLEOTIDE SEQUENCE</scope>
    <source>
        <strain evidence="13">SOSP1-1</strain>
    </source>
</reference>
<evidence type="ECO:0000256" key="3">
    <source>
        <dbReference type="ARBA" id="ARBA00022448"/>
    </source>
</evidence>
<feature type="transmembrane region" description="Helical" evidence="11">
    <location>
        <begin position="43"/>
        <end position="62"/>
    </location>
</feature>
<evidence type="ECO:0000259" key="12">
    <source>
        <dbReference type="Pfam" id="PF00999"/>
    </source>
</evidence>
<comment type="caution">
    <text evidence="13">The sequence shown here is derived from an EMBL/GenBank/DDBJ whole genome shotgun (WGS) entry which is preliminary data.</text>
</comment>
<feature type="transmembrane region" description="Helical" evidence="11">
    <location>
        <begin position="82"/>
        <end position="99"/>
    </location>
</feature>
<feature type="domain" description="Cation/H+ exchanger transmembrane" evidence="12">
    <location>
        <begin position="26"/>
        <end position="416"/>
    </location>
</feature>
<dbReference type="GO" id="GO:0015297">
    <property type="term" value="F:antiporter activity"/>
    <property type="evidence" value="ECO:0007669"/>
    <property type="project" value="UniProtKB-KW"/>
</dbReference>
<keyword evidence="10" id="KW-0739">Sodium transport</keyword>
<dbReference type="EMBL" id="BNJF01000004">
    <property type="protein sequence ID" value="GHO48687.1"/>
    <property type="molecule type" value="Genomic_DNA"/>
</dbReference>
<feature type="transmembrane region" description="Helical" evidence="11">
    <location>
        <begin position="330"/>
        <end position="353"/>
    </location>
</feature>
<keyword evidence="14" id="KW-1185">Reference proteome</keyword>
<keyword evidence="5 11" id="KW-0812">Transmembrane</keyword>
<keyword evidence="7" id="KW-0915">Sodium</keyword>
<evidence type="ECO:0000256" key="5">
    <source>
        <dbReference type="ARBA" id="ARBA00022692"/>
    </source>
</evidence>
<dbReference type="Gene3D" id="1.20.1530.20">
    <property type="match status" value="1"/>
</dbReference>
<feature type="transmembrane region" description="Helical" evidence="11">
    <location>
        <begin position="270"/>
        <end position="288"/>
    </location>
</feature>
<accession>A0A8J3MTY4</accession>
<feature type="transmembrane region" description="Helical" evidence="11">
    <location>
        <begin position="150"/>
        <end position="169"/>
    </location>
</feature>
<keyword evidence="8" id="KW-0406">Ion transport</keyword>
<dbReference type="InterPro" id="IPR038770">
    <property type="entry name" value="Na+/solute_symporter_sf"/>
</dbReference>
<dbReference type="PANTHER" id="PTHR43562:SF3">
    <property type="entry name" value="SODIUM ION_PROTON EXCHANGER (EUROFUNG)"/>
    <property type="match status" value="1"/>
</dbReference>
<dbReference type="GO" id="GO:0016020">
    <property type="term" value="C:membrane"/>
    <property type="evidence" value="ECO:0007669"/>
    <property type="project" value="UniProtKB-SubCell"/>
</dbReference>
<feature type="transmembrane region" description="Helical" evidence="11">
    <location>
        <begin position="209"/>
        <end position="232"/>
    </location>
</feature>
<dbReference type="Proteomes" id="UP000612362">
    <property type="component" value="Unassembled WGS sequence"/>
</dbReference>
<comment type="similarity">
    <text evidence="2">Belongs to the monovalent cation:proton antiporter 2 (CPA2) transporter (TC 2.A.37) family.</text>
</comment>
<proteinExistence type="inferred from homology"/>
<comment type="subcellular location">
    <subcellularLocation>
        <location evidence="1">Membrane</location>
        <topology evidence="1">Multi-pass membrane protein</topology>
    </subcellularLocation>
</comment>
<organism evidence="13 14">
    <name type="scientific">Ktedonospora formicarum</name>
    <dbReference type="NCBI Taxonomy" id="2778364"/>
    <lineage>
        <taxon>Bacteria</taxon>
        <taxon>Bacillati</taxon>
        <taxon>Chloroflexota</taxon>
        <taxon>Ktedonobacteria</taxon>
        <taxon>Ktedonobacterales</taxon>
        <taxon>Ktedonobacteraceae</taxon>
        <taxon>Ktedonospora</taxon>
    </lineage>
</organism>
<evidence type="ECO:0000256" key="4">
    <source>
        <dbReference type="ARBA" id="ARBA00022449"/>
    </source>
</evidence>
<evidence type="ECO:0000256" key="10">
    <source>
        <dbReference type="ARBA" id="ARBA00023201"/>
    </source>
</evidence>
<dbReference type="RefSeq" id="WP_220197864.1">
    <property type="nucleotide sequence ID" value="NZ_BNJF01000004.1"/>
</dbReference>
<feature type="transmembrane region" description="Helical" evidence="11">
    <location>
        <begin position="391"/>
        <end position="410"/>
    </location>
</feature>